<dbReference type="InterPro" id="IPR036390">
    <property type="entry name" value="WH_DNA-bd_sf"/>
</dbReference>
<evidence type="ECO:0000259" key="1">
    <source>
        <dbReference type="PROSITE" id="PS50995"/>
    </source>
</evidence>
<accession>A0A852SAG7</accession>
<dbReference type="PROSITE" id="PS50995">
    <property type="entry name" value="HTH_MARR_2"/>
    <property type="match status" value="1"/>
</dbReference>
<dbReference type="SMART" id="SM00347">
    <property type="entry name" value="HTH_MARR"/>
    <property type="match status" value="1"/>
</dbReference>
<dbReference type="InterPro" id="IPR000835">
    <property type="entry name" value="HTH_MarR-typ"/>
</dbReference>
<dbReference type="GO" id="GO:0006950">
    <property type="term" value="P:response to stress"/>
    <property type="evidence" value="ECO:0007669"/>
    <property type="project" value="TreeGrafter"/>
</dbReference>
<dbReference type="EMBL" id="JACCBM010000001">
    <property type="protein sequence ID" value="NYD69316.1"/>
    <property type="molecule type" value="Genomic_DNA"/>
</dbReference>
<reference evidence="2 3" key="1">
    <citation type="submission" date="2020-07" db="EMBL/GenBank/DDBJ databases">
        <title>Sequencing the genomes of 1000 actinobacteria strains.</title>
        <authorList>
            <person name="Klenk H.-P."/>
        </authorList>
    </citation>
    <scope>NUCLEOTIDE SEQUENCE [LARGE SCALE GENOMIC DNA]</scope>
    <source>
        <strain evidence="2 3">DSM 26474</strain>
    </source>
</reference>
<dbReference type="Gene3D" id="1.10.10.10">
    <property type="entry name" value="Winged helix-like DNA-binding domain superfamily/Winged helix DNA-binding domain"/>
    <property type="match status" value="1"/>
</dbReference>
<dbReference type="GO" id="GO:0003700">
    <property type="term" value="F:DNA-binding transcription factor activity"/>
    <property type="evidence" value="ECO:0007669"/>
    <property type="project" value="InterPro"/>
</dbReference>
<dbReference type="Pfam" id="PF12802">
    <property type="entry name" value="MarR_2"/>
    <property type="match status" value="1"/>
</dbReference>
<dbReference type="SUPFAM" id="SSF46785">
    <property type="entry name" value="Winged helix' DNA-binding domain"/>
    <property type="match status" value="1"/>
</dbReference>
<dbReference type="InterPro" id="IPR036388">
    <property type="entry name" value="WH-like_DNA-bd_sf"/>
</dbReference>
<sequence length="169" mass="17606">MDAAPESGARDVVDEIRAGWAGLRPELDTSAVDVVGRVLRAAAVITRRGDEVLSGSGLGRGEFDILAALRRAGEPRSPGALRTVSLATGPATTKRLQALEARGLVARTPNPHDGRGALIALSHDGERLIDEVFPQLLAVESQLVAGIPPDELAVVVAALRLTVASVERA</sequence>
<keyword evidence="3" id="KW-1185">Reference proteome</keyword>
<organism evidence="2 3">
    <name type="scientific">Herbiconiux flava</name>
    <dbReference type="NCBI Taxonomy" id="881268"/>
    <lineage>
        <taxon>Bacteria</taxon>
        <taxon>Bacillati</taxon>
        <taxon>Actinomycetota</taxon>
        <taxon>Actinomycetes</taxon>
        <taxon>Micrococcales</taxon>
        <taxon>Microbacteriaceae</taxon>
        <taxon>Herbiconiux</taxon>
    </lineage>
</organism>
<dbReference type="PANTHER" id="PTHR33164:SF104">
    <property type="entry name" value="TRANSCRIPTIONAL REGULATORY PROTEIN"/>
    <property type="match status" value="1"/>
</dbReference>
<keyword evidence="2" id="KW-0238">DNA-binding</keyword>
<dbReference type="GO" id="GO:0003677">
    <property type="term" value="F:DNA binding"/>
    <property type="evidence" value="ECO:0007669"/>
    <property type="project" value="UniProtKB-KW"/>
</dbReference>
<protein>
    <submittedName>
        <fullName evidence="2">DNA-binding MarR family transcriptional regulator</fullName>
    </submittedName>
</protein>
<evidence type="ECO:0000313" key="2">
    <source>
        <dbReference type="EMBL" id="NYD69316.1"/>
    </source>
</evidence>
<proteinExistence type="predicted"/>
<evidence type="ECO:0000313" key="3">
    <source>
        <dbReference type="Proteomes" id="UP000549913"/>
    </source>
</evidence>
<comment type="caution">
    <text evidence="2">The sequence shown here is derived from an EMBL/GenBank/DDBJ whole genome shotgun (WGS) entry which is preliminary data.</text>
</comment>
<dbReference type="PANTHER" id="PTHR33164">
    <property type="entry name" value="TRANSCRIPTIONAL REGULATOR, MARR FAMILY"/>
    <property type="match status" value="1"/>
</dbReference>
<gene>
    <name evidence="2" type="ORF">BJ984_000474</name>
</gene>
<feature type="domain" description="HTH marR-type" evidence="1">
    <location>
        <begin position="31"/>
        <end position="164"/>
    </location>
</feature>
<dbReference type="AlphaFoldDB" id="A0A852SAG7"/>
<name>A0A852SAG7_9MICO</name>
<dbReference type="RefSeq" id="WP_179546672.1">
    <property type="nucleotide sequence ID" value="NZ_BSEW01000001.1"/>
</dbReference>
<dbReference type="InterPro" id="IPR039422">
    <property type="entry name" value="MarR/SlyA-like"/>
</dbReference>
<dbReference type="Proteomes" id="UP000549913">
    <property type="component" value="Unassembled WGS sequence"/>
</dbReference>